<dbReference type="GO" id="GO:0003723">
    <property type="term" value="F:RNA binding"/>
    <property type="evidence" value="ECO:0007669"/>
    <property type="project" value="UniProtKB-KW"/>
</dbReference>
<dbReference type="PROSITE" id="PS50139">
    <property type="entry name" value="Z_BINDING"/>
    <property type="match status" value="2"/>
</dbReference>
<dbReference type="PANTHER" id="PTHR14966:SF0">
    <property type="entry name" value="Z-DNA-BINDING PROTEIN 1"/>
    <property type="match status" value="1"/>
</dbReference>
<organism evidence="3 4">
    <name type="scientific">Symbiodinium microadriaticum</name>
    <name type="common">Dinoflagellate</name>
    <name type="synonym">Zooxanthella microadriatica</name>
    <dbReference type="NCBI Taxonomy" id="2951"/>
    <lineage>
        <taxon>Eukaryota</taxon>
        <taxon>Sar</taxon>
        <taxon>Alveolata</taxon>
        <taxon>Dinophyceae</taxon>
        <taxon>Suessiales</taxon>
        <taxon>Symbiodiniaceae</taxon>
        <taxon>Symbiodinium</taxon>
    </lineage>
</organism>
<dbReference type="InterPro" id="IPR042361">
    <property type="entry name" value="ZBP1"/>
</dbReference>
<dbReference type="InterPro" id="IPR042371">
    <property type="entry name" value="Z_dom"/>
</dbReference>
<dbReference type="SUPFAM" id="SSF46785">
    <property type="entry name" value="Winged helix' DNA-binding domain"/>
    <property type="match status" value="2"/>
</dbReference>
<dbReference type="SMART" id="SM00550">
    <property type="entry name" value="Zalpha"/>
    <property type="match status" value="2"/>
</dbReference>
<keyword evidence="1" id="KW-0694">RNA-binding</keyword>
<dbReference type="Gene3D" id="1.10.10.10">
    <property type="entry name" value="Winged helix-like DNA-binding domain superfamily/Winged helix DNA-binding domain"/>
    <property type="match status" value="2"/>
</dbReference>
<sequence>MSIPSSTANVRTHAGFGSCFRCPKRGILRRTCGSPLCAALEGHYTMCRDCAWGPCPVCGETPGVDDVEEESSLPNSATDSLSGVSEAVAAELSARVLRVLDKATRPVHAIDVARQCALEFSKDVNPTLYRLKAAGKVEICWNDQQPLWKLASRAEPQPTQATKRYRGSMLPDANAPEEVRRSDNAMVQANDSPLVRNILTILAEDGVPRTAISIARKCGLERAADVNPTLYALFKESRLVKKEDAKPAWSLPADRH</sequence>
<comment type="caution">
    <text evidence="3">The sequence shown here is derived from an EMBL/GenBank/DDBJ whole genome shotgun (WGS) entry which is preliminary data.</text>
</comment>
<feature type="domain" description="Z-binding" evidence="2">
    <location>
        <begin position="86"/>
        <end position="152"/>
    </location>
</feature>
<keyword evidence="4" id="KW-1185">Reference proteome</keyword>
<evidence type="ECO:0000259" key="2">
    <source>
        <dbReference type="PROSITE" id="PS50139"/>
    </source>
</evidence>
<dbReference type="GO" id="GO:0003726">
    <property type="term" value="F:double-stranded RNA adenosine deaminase activity"/>
    <property type="evidence" value="ECO:0007669"/>
    <property type="project" value="InterPro"/>
</dbReference>
<reference evidence="3 4" key="1">
    <citation type="submission" date="2016-02" db="EMBL/GenBank/DDBJ databases">
        <title>Genome analysis of coral dinoflagellate symbionts highlights evolutionary adaptations to a symbiotic lifestyle.</title>
        <authorList>
            <person name="Aranda M."/>
            <person name="Li Y."/>
            <person name="Liew Y.J."/>
            <person name="Baumgarten S."/>
            <person name="Simakov O."/>
            <person name="Wilson M."/>
            <person name="Piel J."/>
            <person name="Ashoor H."/>
            <person name="Bougouffa S."/>
            <person name="Bajic V.B."/>
            <person name="Ryu T."/>
            <person name="Ravasi T."/>
            <person name="Bayer T."/>
            <person name="Micklem G."/>
            <person name="Kim H."/>
            <person name="Bhak J."/>
            <person name="Lajeunesse T.C."/>
            <person name="Voolstra C.R."/>
        </authorList>
    </citation>
    <scope>NUCLEOTIDE SEQUENCE [LARGE SCALE GENOMIC DNA]</scope>
    <source>
        <strain evidence="3 4">CCMP2467</strain>
    </source>
</reference>
<evidence type="ECO:0000313" key="3">
    <source>
        <dbReference type="EMBL" id="OLP86620.1"/>
    </source>
</evidence>
<dbReference type="GO" id="GO:0060340">
    <property type="term" value="P:positive regulation of type I interferon-mediated signaling pathway"/>
    <property type="evidence" value="ECO:0007669"/>
    <property type="project" value="InterPro"/>
</dbReference>
<name>A0A1Q9CUM6_SYMMI</name>
<dbReference type="EMBL" id="LSRX01000907">
    <property type="protein sequence ID" value="OLP86620.1"/>
    <property type="molecule type" value="Genomic_DNA"/>
</dbReference>
<dbReference type="PANTHER" id="PTHR14966">
    <property type="entry name" value="Z-DNA-BINDING PROTEIN 1"/>
    <property type="match status" value="1"/>
</dbReference>
<evidence type="ECO:0000256" key="1">
    <source>
        <dbReference type="ARBA" id="ARBA00022884"/>
    </source>
</evidence>
<feature type="domain" description="Z-binding" evidence="2">
    <location>
        <begin position="188"/>
        <end position="253"/>
    </location>
</feature>
<dbReference type="Pfam" id="PF02295">
    <property type="entry name" value="z-alpha"/>
    <property type="match status" value="1"/>
</dbReference>
<evidence type="ECO:0000313" key="4">
    <source>
        <dbReference type="Proteomes" id="UP000186817"/>
    </source>
</evidence>
<protein>
    <recommendedName>
        <fullName evidence="2">Z-binding domain-containing protein</fullName>
    </recommendedName>
</protein>
<dbReference type="Proteomes" id="UP000186817">
    <property type="component" value="Unassembled WGS sequence"/>
</dbReference>
<proteinExistence type="predicted"/>
<gene>
    <name evidence="3" type="ORF">AK812_SmicGene32237</name>
</gene>
<dbReference type="AlphaFoldDB" id="A0A1Q9CUM6"/>
<dbReference type="GO" id="GO:0003677">
    <property type="term" value="F:DNA binding"/>
    <property type="evidence" value="ECO:0007669"/>
    <property type="project" value="InterPro"/>
</dbReference>
<dbReference type="InterPro" id="IPR036390">
    <property type="entry name" value="WH_DNA-bd_sf"/>
</dbReference>
<accession>A0A1Q9CUM6</accession>
<dbReference type="InterPro" id="IPR036388">
    <property type="entry name" value="WH-like_DNA-bd_sf"/>
</dbReference>
<dbReference type="OrthoDB" id="408867at2759"/>